<dbReference type="PANTHER" id="PTHR32123">
    <property type="entry name" value="BICD FAMILY-LIKE CARGO ADAPTER"/>
    <property type="match status" value="1"/>
</dbReference>
<name>A0A6G1S7G3_9ACAR</name>
<feature type="compositionally biased region" description="Low complexity" evidence="3">
    <location>
        <begin position="626"/>
        <end position="640"/>
    </location>
</feature>
<evidence type="ECO:0000256" key="2">
    <source>
        <dbReference type="SAM" id="Coils"/>
    </source>
</evidence>
<dbReference type="InterPro" id="IPR051149">
    <property type="entry name" value="Spindly/BICDR_Dynein_Adapter"/>
</dbReference>
<feature type="region of interest" description="Disordered" evidence="3">
    <location>
        <begin position="1"/>
        <end position="111"/>
    </location>
</feature>
<keyword evidence="1 2" id="KW-0175">Coiled coil</keyword>
<organism evidence="4">
    <name type="scientific">Aceria tosichella</name>
    <name type="common">wheat curl mite</name>
    <dbReference type="NCBI Taxonomy" id="561515"/>
    <lineage>
        <taxon>Eukaryota</taxon>
        <taxon>Metazoa</taxon>
        <taxon>Ecdysozoa</taxon>
        <taxon>Arthropoda</taxon>
        <taxon>Chelicerata</taxon>
        <taxon>Arachnida</taxon>
        <taxon>Acari</taxon>
        <taxon>Acariformes</taxon>
        <taxon>Trombidiformes</taxon>
        <taxon>Prostigmata</taxon>
        <taxon>Eupodina</taxon>
        <taxon>Eriophyoidea</taxon>
        <taxon>Eriophyidae</taxon>
        <taxon>Eriophyinae</taxon>
        <taxon>Aceriini</taxon>
        <taxon>Aceria</taxon>
    </lineage>
</organism>
<reference evidence="4" key="1">
    <citation type="submission" date="2018-10" db="EMBL/GenBank/DDBJ databases">
        <title>Transcriptome assembly of Aceria tosichella (Wheat curl mite) Type 2.</title>
        <authorList>
            <person name="Scully E.D."/>
            <person name="Geib S.M."/>
            <person name="Palmer N.A."/>
            <person name="Gupta A.K."/>
            <person name="Sarath G."/>
            <person name="Tatineni S."/>
        </authorList>
    </citation>
    <scope>NUCLEOTIDE SEQUENCE</scope>
    <source>
        <strain evidence="4">LincolnNE</strain>
    </source>
</reference>
<evidence type="ECO:0000256" key="3">
    <source>
        <dbReference type="SAM" id="MobiDB-lite"/>
    </source>
</evidence>
<dbReference type="PANTHER" id="PTHR32123:SF13">
    <property type="entry name" value="BICAUDAL D-RELATED PROTEIN HOMOLOG"/>
    <property type="match status" value="1"/>
</dbReference>
<protein>
    <submittedName>
        <fullName evidence="4">Bicaudal D-related protein 1</fullName>
    </submittedName>
</protein>
<evidence type="ECO:0000313" key="4">
    <source>
        <dbReference type="EMBL" id="MDE46445.1"/>
    </source>
</evidence>
<accession>A0A6G1S7G3</accession>
<proteinExistence type="predicted"/>
<sequence length="940" mass="104671">MNEIVEDARGSQGQKKPEEPDRRSREGRTQRMAKGGDTTMVSATATTTTATIEPASDSMASVNRRSRSRGRTPSELLARKQQLLQSNQGRAAGLEESETQEPISGGEQSAEAKLESLSVILRNHQVSSSLDEMAAATEENDEDATGQLGNVSSSKSATRLANGNHQQTQDSQQQQLKSVDDVYILLAKKEKDLQLAAELGKVLLERNEDLSRANERIAEEYSHKLELLEQEKHKLKRKLDQLDGEYENRLIELQTDCNILKNKLEQQQQASKQAEKEKSKLIEDLVQQNQRLTSELTEATKSEELLASQLEQVNERLSSRLSNRSNHVAQVDALQEEIQILNQRKQDLERRLKLAQSEKSNLNSTIDELGDKVLVFENLLNEKDLRIGELAIEINELRDSSSWLSARLESMISLNERLVDCVGADTGEHGTANNDGSGQVHNLDDLRTISERDRSQLVEQLKELRLKKSSRIKANEMILFEADERRRKSALLNTKLAHGGARRRRHTRQTMSSPTKLDDDDNNDGRHSSSDLMSDNDELDESQRSAAGLNAASDNLSDMISEIYFILNGFLLALQQRKESLQLSTGGQSGSASSVTATANGHHNHPNEDSGIGSTDELGHHRSGRSTSGDKSIASSSAGSGSADAAQLATLNDLGQWRKLINQVRQLIEEMPCSSCQLMISERTDYEQLQKVHAKVCEELRLKNGELMKLNAQNIEQAAQLSVLEDKCKLLSDDLENCDRPKEEIVRLAWKTRDEAVSRKNNAEIQLAKTRIENMQISSQLMEVVQQKGELSQKLAQFEDDIHYMMQRSVRQRFSWEEYAEETRRLGSKSRYLNGNGSTTNQLINLVPSLAASGNNAQGSSSFQQLLSLTGVNLLTPTKNKSPVADDSDSNANTNGSMSTSQHDEGSLQQHARQAATTNLLTSLKSGTNRLNLKFWQKSS</sequence>
<dbReference type="EMBL" id="GGYP01001674">
    <property type="protein sequence ID" value="MDE46445.1"/>
    <property type="molecule type" value="Transcribed_RNA"/>
</dbReference>
<feature type="region of interest" description="Disordered" evidence="3">
    <location>
        <begin position="584"/>
        <end position="640"/>
    </location>
</feature>
<dbReference type="AlphaFoldDB" id="A0A6G1S7G3"/>
<feature type="region of interest" description="Disordered" evidence="3">
    <location>
        <begin position="493"/>
        <end position="543"/>
    </location>
</feature>
<feature type="compositionally biased region" description="Polar residues" evidence="3">
    <location>
        <begin position="147"/>
        <end position="165"/>
    </location>
</feature>
<gene>
    <name evidence="4" type="primary">CCDC64</name>
    <name evidence="4" type="ORF">g.17130</name>
</gene>
<feature type="region of interest" description="Disordered" evidence="3">
    <location>
        <begin position="878"/>
        <end position="914"/>
    </location>
</feature>
<evidence type="ECO:0000256" key="1">
    <source>
        <dbReference type="ARBA" id="ARBA00023054"/>
    </source>
</evidence>
<feature type="compositionally biased region" description="Basic and acidic residues" evidence="3">
    <location>
        <begin position="15"/>
        <end position="29"/>
    </location>
</feature>
<feature type="compositionally biased region" description="Low complexity" evidence="3">
    <location>
        <begin position="584"/>
        <end position="599"/>
    </location>
</feature>
<feature type="region of interest" description="Disordered" evidence="3">
    <location>
        <begin position="130"/>
        <end position="174"/>
    </location>
</feature>
<feature type="coiled-coil region" evidence="2">
    <location>
        <begin position="753"/>
        <end position="801"/>
    </location>
</feature>
<feature type="coiled-coil region" evidence="2">
    <location>
        <begin position="211"/>
        <end position="372"/>
    </location>
</feature>
<feature type="compositionally biased region" description="Polar residues" evidence="3">
    <location>
        <begin position="890"/>
        <end position="914"/>
    </location>
</feature>